<name>A0A382GPB4_9ZZZZ</name>
<dbReference type="Gene3D" id="3.30.1360.40">
    <property type="match status" value="1"/>
</dbReference>
<dbReference type="InterPro" id="IPR036191">
    <property type="entry name" value="RRF_sf"/>
</dbReference>
<dbReference type="NCBIfam" id="TIGR00496">
    <property type="entry name" value="frr"/>
    <property type="match status" value="1"/>
</dbReference>
<dbReference type="SUPFAM" id="SSF55194">
    <property type="entry name" value="Ribosome recycling factor, RRF"/>
    <property type="match status" value="1"/>
</dbReference>
<evidence type="ECO:0000256" key="3">
    <source>
        <dbReference type="ARBA" id="ARBA00022490"/>
    </source>
</evidence>
<comment type="similarity">
    <text evidence="2">Belongs to the RRF family.</text>
</comment>
<dbReference type="PANTHER" id="PTHR20982">
    <property type="entry name" value="RIBOSOME RECYCLING FACTOR"/>
    <property type="match status" value="1"/>
</dbReference>
<dbReference type="InterPro" id="IPR023584">
    <property type="entry name" value="Ribosome_recyc_fac_dom"/>
</dbReference>
<feature type="domain" description="Ribosome recycling factor" evidence="6">
    <location>
        <begin position="31"/>
        <end position="194"/>
    </location>
</feature>
<evidence type="ECO:0000313" key="7">
    <source>
        <dbReference type="EMBL" id="SVB76001.1"/>
    </source>
</evidence>
<keyword evidence="3" id="KW-0963">Cytoplasm</keyword>
<feature type="region of interest" description="Disordered" evidence="5">
    <location>
        <begin position="1"/>
        <end position="20"/>
    </location>
</feature>
<dbReference type="Pfam" id="PF01765">
    <property type="entry name" value="RRF"/>
    <property type="match status" value="1"/>
</dbReference>
<dbReference type="EMBL" id="UINC01056224">
    <property type="protein sequence ID" value="SVB76001.1"/>
    <property type="molecule type" value="Genomic_DNA"/>
</dbReference>
<comment type="subcellular location">
    <subcellularLocation>
        <location evidence="1">Cytoplasm</location>
    </subcellularLocation>
</comment>
<organism evidence="7">
    <name type="scientific">marine metagenome</name>
    <dbReference type="NCBI Taxonomy" id="408172"/>
    <lineage>
        <taxon>unclassified sequences</taxon>
        <taxon>metagenomes</taxon>
        <taxon>ecological metagenomes</taxon>
    </lineage>
</organism>
<gene>
    <name evidence="7" type="ORF">METZ01_LOCUS228855</name>
</gene>
<dbReference type="GO" id="GO:0006412">
    <property type="term" value="P:translation"/>
    <property type="evidence" value="ECO:0007669"/>
    <property type="project" value="UniProtKB-KW"/>
</dbReference>
<proteinExistence type="inferred from homology"/>
<dbReference type="FunFam" id="3.30.1360.40:FF:000001">
    <property type="entry name" value="Ribosome-recycling factor"/>
    <property type="match status" value="1"/>
</dbReference>
<evidence type="ECO:0000256" key="1">
    <source>
        <dbReference type="ARBA" id="ARBA00004496"/>
    </source>
</evidence>
<dbReference type="InterPro" id="IPR002661">
    <property type="entry name" value="Ribosome_recyc_fac"/>
</dbReference>
<protein>
    <recommendedName>
        <fullName evidence="6">Ribosome recycling factor domain-containing protein</fullName>
    </recommendedName>
</protein>
<dbReference type="CDD" id="cd00520">
    <property type="entry name" value="RRF"/>
    <property type="match status" value="1"/>
</dbReference>
<feature type="compositionally biased region" description="Basic and acidic residues" evidence="5">
    <location>
        <begin position="145"/>
        <end position="168"/>
    </location>
</feature>
<accession>A0A382GPB4</accession>
<dbReference type="AlphaFoldDB" id="A0A382GPB4"/>
<evidence type="ECO:0000256" key="5">
    <source>
        <dbReference type="SAM" id="MobiDB-lite"/>
    </source>
</evidence>
<dbReference type="PANTHER" id="PTHR20982:SF3">
    <property type="entry name" value="MITOCHONDRIAL RIBOSOME RECYCLING FACTOR PSEUDO 1"/>
    <property type="match status" value="1"/>
</dbReference>
<feature type="region of interest" description="Disordered" evidence="5">
    <location>
        <begin position="145"/>
        <end position="181"/>
    </location>
</feature>
<dbReference type="FunFam" id="1.10.132.20:FF:000001">
    <property type="entry name" value="Ribosome-recycling factor"/>
    <property type="match status" value="1"/>
</dbReference>
<dbReference type="GO" id="GO:0005737">
    <property type="term" value="C:cytoplasm"/>
    <property type="evidence" value="ECO:0007669"/>
    <property type="project" value="UniProtKB-SubCell"/>
</dbReference>
<reference evidence="7" key="1">
    <citation type="submission" date="2018-05" db="EMBL/GenBank/DDBJ databases">
        <authorList>
            <person name="Lanie J.A."/>
            <person name="Ng W.-L."/>
            <person name="Kazmierczak K.M."/>
            <person name="Andrzejewski T.M."/>
            <person name="Davidsen T.M."/>
            <person name="Wayne K.J."/>
            <person name="Tettelin H."/>
            <person name="Glass J.I."/>
            <person name="Rusch D."/>
            <person name="Podicherti R."/>
            <person name="Tsui H.-C.T."/>
            <person name="Winkler M.E."/>
        </authorList>
    </citation>
    <scope>NUCLEOTIDE SEQUENCE</scope>
</reference>
<dbReference type="GO" id="GO:0043023">
    <property type="term" value="F:ribosomal large subunit binding"/>
    <property type="evidence" value="ECO:0007669"/>
    <property type="project" value="TreeGrafter"/>
</dbReference>
<keyword evidence="4" id="KW-0648">Protein biosynthesis</keyword>
<evidence type="ECO:0000256" key="2">
    <source>
        <dbReference type="ARBA" id="ARBA00005912"/>
    </source>
</evidence>
<dbReference type="HAMAP" id="MF_00040">
    <property type="entry name" value="RRF"/>
    <property type="match status" value="1"/>
</dbReference>
<evidence type="ECO:0000256" key="4">
    <source>
        <dbReference type="ARBA" id="ARBA00022917"/>
    </source>
</evidence>
<evidence type="ECO:0000259" key="6">
    <source>
        <dbReference type="Pfam" id="PF01765"/>
    </source>
</evidence>
<dbReference type="Gene3D" id="1.10.132.20">
    <property type="entry name" value="Ribosome-recycling factor"/>
    <property type="match status" value="1"/>
</dbReference>
<sequence>MTTKKDSGTDQTPESVLSDVDLKMDRAIDALKRELNALRTGRATPSLVENISVDYYGVPTPLNQIASISAPDARAIMVQPWDKSAMKEIEKSLLKSDMGFNPSNDGNNITVPVPPLNTERRQDMVKLLKRKIEDGKVSIRNVRRDGQDRLRKMEKDKDISQDESRRAQDQLQKATDGHTKTVDQVAAAKEAEIMQV</sequence>